<feature type="domain" description="EGF-like" evidence="4">
    <location>
        <begin position="16"/>
        <end position="53"/>
    </location>
</feature>
<dbReference type="SMART" id="SM00179">
    <property type="entry name" value="EGF_CA"/>
    <property type="match status" value="1"/>
</dbReference>
<dbReference type="SUPFAM" id="SSF57196">
    <property type="entry name" value="EGF/Laminin"/>
    <property type="match status" value="1"/>
</dbReference>
<dbReference type="InterPro" id="IPR001881">
    <property type="entry name" value="EGF-like_Ca-bd_dom"/>
</dbReference>
<accession>A0ABQ7TG36</accession>
<dbReference type="Gene3D" id="2.10.25.10">
    <property type="entry name" value="Laminin"/>
    <property type="match status" value="1"/>
</dbReference>
<gene>
    <name evidence="5" type="ORF">JD844_009470</name>
</gene>
<keyword evidence="2" id="KW-1015">Disulfide bond</keyword>
<sequence length="133" mass="14982">MNHNKRIKIIVLHFLDIDECEVSDICGPGARCVNIVGSFECYCMEGYQIENGAEPFHSIASKASCKVETGLQFAMPDDNGRELISSAKCVCLLLFFSEVQEFADIKINGSCLSWRRHYGNMGVNETYQVRKTF</sequence>
<proteinExistence type="predicted"/>
<dbReference type="PROSITE" id="PS50026">
    <property type="entry name" value="EGF_3"/>
    <property type="match status" value="1"/>
</dbReference>
<dbReference type="InterPro" id="IPR018097">
    <property type="entry name" value="EGF_Ca-bd_CS"/>
</dbReference>
<evidence type="ECO:0000313" key="6">
    <source>
        <dbReference type="Proteomes" id="UP000826234"/>
    </source>
</evidence>
<protein>
    <recommendedName>
        <fullName evidence="4">EGF-like domain-containing protein</fullName>
    </recommendedName>
</protein>
<dbReference type="SMART" id="SM00181">
    <property type="entry name" value="EGF"/>
    <property type="match status" value="1"/>
</dbReference>
<comment type="caution">
    <text evidence="5">The sequence shown here is derived from an EMBL/GenBank/DDBJ whole genome shotgun (WGS) entry which is preliminary data.</text>
</comment>
<name>A0ABQ7TG36_PHRPL</name>
<dbReference type="PROSITE" id="PS01187">
    <property type="entry name" value="EGF_CA"/>
    <property type="match status" value="1"/>
</dbReference>
<keyword evidence="6" id="KW-1185">Reference proteome</keyword>
<dbReference type="PROSITE" id="PS00010">
    <property type="entry name" value="ASX_HYDROXYL"/>
    <property type="match status" value="1"/>
</dbReference>
<comment type="caution">
    <text evidence="3">Lacks conserved residue(s) required for the propagation of feature annotation.</text>
</comment>
<dbReference type="CDD" id="cd00054">
    <property type="entry name" value="EGF_CA"/>
    <property type="match status" value="1"/>
</dbReference>
<evidence type="ECO:0000259" key="4">
    <source>
        <dbReference type="PROSITE" id="PS50026"/>
    </source>
</evidence>
<dbReference type="InterPro" id="IPR000742">
    <property type="entry name" value="EGF"/>
</dbReference>
<dbReference type="InterPro" id="IPR000152">
    <property type="entry name" value="EGF-type_Asp/Asn_hydroxyl_site"/>
</dbReference>
<evidence type="ECO:0000256" key="3">
    <source>
        <dbReference type="PROSITE-ProRule" id="PRU00076"/>
    </source>
</evidence>
<dbReference type="Pfam" id="PF07645">
    <property type="entry name" value="EGF_CA"/>
    <property type="match status" value="1"/>
</dbReference>
<evidence type="ECO:0000256" key="1">
    <source>
        <dbReference type="ARBA" id="ARBA00022536"/>
    </source>
</evidence>
<evidence type="ECO:0000313" key="5">
    <source>
        <dbReference type="EMBL" id="KAH0628385.1"/>
    </source>
</evidence>
<reference evidence="5 6" key="1">
    <citation type="journal article" date="2022" name="Gigascience">
        <title>A chromosome-level genome assembly and annotation of the desert horned lizard, Phrynosoma platyrhinos, provides insight into chromosomal rearrangements among reptiles.</title>
        <authorList>
            <person name="Koochekian N."/>
            <person name="Ascanio A."/>
            <person name="Farleigh K."/>
            <person name="Card D.C."/>
            <person name="Schield D.R."/>
            <person name="Castoe T.A."/>
            <person name="Jezkova T."/>
        </authorList>
    </citation>
    <scope>NUCLEOTIDE SEQUENCE [LARGE SCALE GENOMIC DNA]</scope>
    <source>
        <strain evidence="5">NK-2021</strain>
    </source>
</reference>
<evidence type="ECO:0000256" key="2">
    <source>
        <dbReference type="ARBA" id="ARBA00023157"/>
    </source>
</evidence>
<dbReference type="InterPro" id="IPR049883">
    <property type="entry name" value="NOTCH1_EGF-like"/>
</dbReference>
<organism evidence="5 6">
    <name type="scientific">Phrynosoma platyrhinos</name>
    <name type="common">Desert horned lizard</name>
    <dbReference type="NCBI Taxonomy" id="52577"/>
    <lineage>
        <taxon>Eukaryota</taxon>
        <taxon>Metazoa</taxon>
        <taxon>Chordata</taxon>
        <taxon>Craniata</taxon>
        <taxon>Vertebrata</taxon>
        <taxon>Euteleostomi</taxon>
        <taxon>Lepidosauria</taxon>
        <taxon>Squamata</taxon>
        <taxon>Bifurcata</taxon>
        <taxon>Unidentata</taxon>
        <taxon>Episquamata</taxon>
        <taxon>Toxicofera</taxon>
        <taxon>Iguania</taxon>
        <taxon>Phrynosomatidae</taxon>
        <taxon>Phrynosomatinae</taxon>
        <taxon>Phrynosoma</taxon>
    </lineage>
</organism>
<dbReference type="Proteomes" id="UP000826234">
    <property type="component" value="Unassembled WGS sequence"/>
</dbReference>
<keyword evidence="1 3" id="KW-0245">EGF-like domain</keyword>
<dbReference type="EMBL" id="JAIPUX010000439">
    <property type="protein sequence ID" value="KAH0628385.1"/>
    <property type="molecule type" value="Genomic_DNA"/>
</dbReference>